<keyword evidence="1 4" id="KW-0378">Hydrolase</keyword>
<evidence type="ECO:0000313" key="7">
    <source>
        <dbReference type="EMBL" id="MDI6450882.1"/>
    </source>
</evidence>
<dbReference type="Proteomes" id="UP001431776">
    <property type="component" value="Unassembled WGS sequence"/>
</dbReference>
<keyword evidence="5" id="KW-0732">Signal</keyword>
<protein>
    <recommendedName>
        <fullName evidence="4">Beta-xylanase</fullName>
        <ecNumber evidence="4">3.2.1.8</ecNumber>
    </recommendedName>
</protein>
<organism evidence="7 8">
    <name type="scientific">Anaerobaca lacustris</name>
    <dbReference type="NCBI Taxonomy" id="3044600"/>
    <lineage>
        <taxon>Bacteria</taxon>
        <taxon>Pseudomonadati</taxon>
        <taxon>Planctomycetota</taxon>
        <taxon>Phycisphaerae</taxon>
        <taxon>Sedimentisphaerales</taxon>
        <taxon>Anaerobacaceae</taxon>
        <taxon>Anaerobaca</taxon>
    </lineage>
</organism>
<evidence type="ECO:0000256" key="3">
    <source>
        <dbReference type="ARBA" id="ARBA00023326"/>
    </source>
</evidence>
<evidence type="ECO:0000256" key="2">
    <source>
        <dbReference type="ARBA" id="ARBA00023277"/>
    </source>
</evidence>
<dbReference type="PROSITE" id="PS51760">
    <property type="entry name" value="GH10_2"/>
    <property type="match status" value="1"/>
</dbReference>
<dbReference type="RefSeq" id="WP_349246291.1">
    <property type="nucleotide sequence ID" value="NZ_JASCXX010000025.1"/>
</dbReference>
<dbReference type="Pfam" id="PF00331">
    <property type="entry name" value="Glyco_hydro_10"/>
    <property type="match status" value="1"/>
</dbReference>
<dbReference type="PRINTS" id="PR00134">
    <property type="entry name" value="GLHYDRLASE10"/>
</dbReference>
<dbReference type="AlphaFoldDB" id="A0AAW6U2V6"/>
<keyword evidence="2 4" id="KW-0119">Carbohydrate metabolism</keyword>
<feature type="signal peptide" evidence="5">
    <location>
        <begin position="1"/>
        <end position="27"/>
    </location>
</feature>
<dbReference type="InterPro" id="IPR017853">
    <property type="entry name" value="GH"/>
</dbReference>
<comment type="catalytic activity">
    <reaction evidence="4">
        <text>Endohydrolysis of (1-&gt;4)-beta-D-xylosidic linkages in xylans.</text>
        <dbReference type="EC" id="3.2.1.8"/>
    </reaction>
</comment>
<reference evidence="7" key="1">
    <citation type="submission" date="2023-05" db="EMBL/GenBank/DDBJ databases">
        <title>Anaerotaeda fermentans gen. nov., sp. nov., a novel anaerobic planctomycete of the new family within the order Sedimentisphaerales isolated from Taman Peninsula, Russia.</title>
        <authorList>
            <person name="Khomyakova M.A."/>
            <person name="Merkel A.Y."/>
            <person name="Slobodkin A.I."/>
        </authorList>
    </citation>
    <scope>NUCLEOTIDE SEQUENCE</scope>
    <source>
        <strain evidence="7">M17dextr</strain>
    </source>
</reference>
<feature type="chain" id="PRO_5043476546" description="Beta-xylanase" evidence="5">
    <location>
        <begin position="28"/>
        <end position="416"/>
    </location>
</feature>
<proteinExistence type="inferred from homology"/>
<comment type="similarity">
    <text evidence="4">Belongs to the glycosyl hydrolase 10 (cellulase F) family.</text>
</comment>
<keyword evidence="8" id="KW-1185">Reference proteome</keyword>
<dbReference type="SMART" id="SM00633">
    <property type="entry name" value="Glyco_10"/>
    <property type="match status" value="1"/>
</dbReference>
<name>A0AAW6U2V6_9BACT</name>
<dbReference type="Gene3D" id="3.20.20.80">
    <property type="entry name" value="Glycosidases"/>
    <property type="match status" value="1"/>
</dbReference>
<dbReference type="InterPro" id="IPR001000">
    <property type="entry name" value="GH10_dom"/>
</dbReference>
<keyword evidence="3 4" id="KW-0624">Polysaccharide degradation</keyword>
<dbReference type="GO" id="GO:0000272">
    <property type="term" value="P:polysaccharide catabolic process"/>
    <property type="evidence" value="ECO:0007669"/>
    <property type="project" value="UniProtKB-KW"/>
</dbReference>
<gene>
    <name evidence="7" type="ORF">QJ522_17615</name>
</gene>
<dbReference type="EC" id="3.2.1.8" evidence="4"/>
<dbReference type="PANTHER" id="PTHR31490:SF1">
    <property type="entry name" value="ENDO-1,4-BETA-XYLANASE 1"/>
    <property type="match status" value="1"/>
</dbReference>
<evidence type="ECO:0000259" key="6">
    <source>
        <dbReference type="PROSITE" id="PS51760"/>
    </source>
</evidence>
<sequence>MSSRNRVTSALHVVLVFCCVAGSAAMASDLDEAIRKVRMGTLVVEAEPGVKVRVEQLRHEFWFGAALANHPFSGRMAAEDQARYREVFLANFNAAVTENALKWHVMEPRRGQVDYSVVDAILDWTEQHDIPLRGHNIFWGISNRVQSWQKDLDDDALRQVVKARALDVGARYRGRFVEYDLNNEMIHGNYYEERLGPAITRDMAVWVRQGDPDAVLYLNDYDILTGRRLDDYVAHIRGLLEQGVPIGGIGVQGHLHGDSFDPAVLQSSLARLAEFDLPIVVTEFNFPGQRSKHYNQRDVRLSDEEEQAKAEAIVDYYRICFAQPAVTGILMWGFWEGANWIPQSSLYRRDWSPTPAAEAYRDLVFRQWWTTWRGQTDAQGRCEVRAFYGRHRLTVGDREIVVSLKRPEQTKHVSFR</sequence>
<dbReference type="EMBL" id="JASCXX010000025">
    <property type="protein sequence ID" value="MDI6450882.1"/>
    <property type="molecule type" value="Genomic_DNA"/>
</dbReference>
<dbReference type="PANTHER" id="PTHR31490">
    <property type="entry name" value="GLYCOSYL HYDROLASE"/>
    <property type="match status" value="1"/>
</dbReference>
<dbReference type="InterPro" id="IPR044846">
    <property type="entry name" value="GH10"/>
</dbReference>
<evidence type="ECO:0000256" key="5">
    <source>
        <dbReference type="SAM" id="SignalP"/>
    </source>
</evidence>
<evidence type="ECO:0000256" key="1">
    <source>
        <dbReference type="ARBA" id="ARBA00022801"/>
    </source>
</evidence>
<feature type="domain" description="GH10" evidence="6">
    <location>
        <begin position="67"/>
        <end position="363"/>
    </location>
</feature>
<evidence type="ECO:0000313" key="8">
    <source>
        <dbReference type="Proteomes" id="UP001431776"/>
    </source>
</evidence>
<comment type="caution">
    <text evidence="7">The sequence shown here is derived from an EMBL/GenBank/DDBJ whole genome shotgun (WGS) entry which is preliminary data.</text>
</comment>
<dbReference type="GO" id="GO:0031176">
    <property type="term" value="F:endo-1,4-beta-xylanase activity"/>
    <property type="evidence" value="ECO:0007669"/>
    <property type="project" value="UniProtKB-EC"/>
</dbReference>
<accession>A0AAW6U2V6</accession>
<evidence type="ECO:0000256" key="4">
    <source>
        <dbReference type="RuleBase" id="RU361174"/>
    </source>
</evidence>
<dbReference type="SUPFAM" id="SSF51445">
    <property type="entry name" value="(Trans)glycosidases"/>
    <property type="match status" value="1"/>
</dbReference>
<keyword evidence="4" id="KW-0326">Glycosidase</keyword>